<feature type="transmembrane region" description="Helical" evidence="5">
    <location>
        <begin position="220"/>
        <end position="241"/>
    </location>
</feature>
<gene>
    <name evidence="5 6" type="primary">tatC</name>
    <name evidence="6" type="ORF">G7Y85_17395</name>
</gene>
<keyword evidence="5" id="KW-0813">Transport</keyword>
<protein>
    <recommendedName>
        <fullName evidence="5">Sec-independent protein translocase protein TatC</fullName>
    </recommendedName>
</protein>
<dbReference type="GO" id="GO:0043953">
    <property type="term" value="P:protein transport by the Tat complex"/>
    <property type="evidence" value="ECO:0007669"/>
    <property type="project" value="UniProtKB-UniRule"/>
</dbReference>
<evidence type="ECO:0000313" key="7">
    <source>
        <dbReference type="Proteomes" id="UP000472676"/>
    </source>
</evidence>
<keyword evidence="5" id="KW-0653">Protein transport</keyword>
<comment type="subcellular location">
    <subcellularLocation>
        <location evidence="5">Cell membrane</location>
        <topology evidence="5">Multi-pass membrane protein</topology>
    </subcellularLocation>
    <subcellularLocation>
        <location evidence="1">Membrane</location>
        <topology evidence="1">Multi-pass membrane protein</topology>
    </subcellularLocation>
</comment>
<keyword evidence="7" id="KW-1185">Reference proteome</keyword>
<comment type="function">
    <text evidence="5">Part of the twin-arginine translocation (Tat) system that transports large folded proteins containing a characteristic twin-arginine motif in their signal peptide across membranes. Together with TatB, TatC is part of a receptor directly interacting with Tat signal peptides.</text>
</comment>
<comment type="subunit">
    <text evidence="5">The Tat system comprises two distinct complexes: a TatABC complex, containing multiple copies of TatA, TatB and TatC subunits, and a separate TatA complex, containing only TatA subunits. Substrates initially bind to the TatABC complex, which probably triggers association of the separate TatA complex to form the active translocon.</text>
</comment>
<dbReference type="HAMAP" id="MF_00902">
    <property type="entry name" value="TatC"/>
    <property type="match status" value="1"/>
</dbReference>
<keyword evidence="3 5" id="KW-1133">Transmembrane helix</keyword>
<comment type="caution">
    <text evidence="6">The sequence shown here is derived from an EMBL/GenBank/DDBJ whole genome shotgun (WGS) entry which is preliminary data.</text>
</comment>
<organism evidence="6 7">
    <name type="scientific">Solimonas terrae</name>
    <dbReference type="NCBI Taxonomy" id="1396819"/>
    <lineage>
        <taxon>Bacteria</taxon>
        <taxon>Pseudomonadati</taxon>
        <taxon>Pseudomonadota</taxon>
        <taxon>Gammaproteobacteria</taxon>
        <taxon>Nevskiales</taxon>
        <taxon>Nevskiaceae</taxon>
        <taxon>Solimonas</taxon>
    </lineage>
</organism>
<dbReference type="RefSeq" id="WP_166260308.1">
    <property type="nucleotide sequence ID" value="NZ_JAAMOW010000009.1"/>
</dbReference>
<dbReference type="EMBL" id="JAAMOW010000009">
    <property type="protein sequence ID" value="NGY06553.1"/>
    <property type="molecule type" value="Genomic_DNA"/>
</dbReference>
<comment type="similarity">
    <text evidence="5">Belongs to the TatC family.</text>
</comment>
<feature type="transmembrane region" description="Helical" evidence="5">
    <location>
        <begin position="161"/>
        <end position="183"/>
    </location>
</feature>
<keyword evidence="2 5" id="KW-0812">Transmembrane</keyword>
<dbReference type="Pfam" id="PF00902">
    <property type="entry name" value="TatC"/>
    <property type="match status" value="1"/>
</dbReference>
<dbReference type="GO" id="GO:0009977">
    <property type="term" value="F:proton motive force dependent protein transmembrane transporter activity"/>
    <property type="evidence" value="ECO:0007669"/>
    <property type="project" value="TreeGrafter"/>
</dbReference>
<dbReference type="NCBIfam" id="TIGR00945">
    <property type="entry name" value="tatC"/>
    <property type="match status" value="1"/>
</dbReference>
<evidence type="ECO:0000313" key="6">
    <source>
        <dbReference type="EMBL" id="NGY06553.1"/>
    </source>
</evidence>
<evidence type="ECO:0000256" key="2">
    <source>
        <dbReference type="ARBA" id="ARBA00022692"/>
    </source>
</evidence>
<dbReference type="PANTHER" id="PTHR30371">
    <property type="entry name" value="SEC-INDEPENDENT PROTEIN TRANSLOCASE PROTEIN TATC"/>
    <property type="match status" value="1"/>
</dbReference>
<name>A0A6M2BWP3_9GAMM</name>
<evidence type="ECO:0000256" key="1">
    <source>
        <dbReference type="ARBA" id="ARBA00004141"/>
    </source>
</evidence>
<evidence type="ECO:0000256" key="4">
    <source>
        <dbReference type="ARBA" id="ARBA00023136"/>
    </source>
</evidence>
<keyword evidence="5" id="KW-0811">Translocation</keyword>
<dbReference type="PANTHER" id="PTHR30371:SF0">
    <property type="entry name" value="SEC-INDEPENDENT PROTEIN TRANSLOCASE PROTEIN TATC, CHLOROPLASTIC-RELATED"/>
    <property type="match status" value="1"/>
</dbReference>
<keyword evidence="5" id="KW-1003">Cell membrane</keyword>
<reference evidence="6 7" key="1">
    <citation type="journal article" date="2014" name="Int. J. Syst. Evol. Microbiol.">
        <title>Solimonas terrae sp. nov., isolated from soil.</title>
        <authorList>
            <person name="Kim S.J."/>
            <person name="Moon J.Y."/>
            <person name="Weon H.Y."/>
            <person name="Ahn J.H."/>
            <person name="Chen W.M."/>
            <person name="Kwon S.W."/>
        </authorList>
    </citation>
    <scope>NUCLEOTIDE SEQUENCE [LARGE SCALE GENOMIC DNA]</scope>
    <source>
        <strain evidence="6 7">KIS83-12</strain>
    </source>
</reference>
<dbReference type="GO" id="GO:0033281">
    <property type="term" value="C:TAT protein transport complex"/>
    <property type="evidence" value="ECO:0007669"/>
    <property type="project" value="UniProtKB-UniRule"/>
</dbReference>
<keyword evidence="4 5" id="KW-0472">Membrane</keyword>
<dbReference type="GO" id="GO:0065002">
    <property type="term" value="P:intracellular protein transmembrane transport"/>
    <property type="evidence" value="ECO:0007669"/>
    <property type="project" value="TreeGrafter"/>
</dbReference>
<feature type="transmembrane region" description="Helical" evidence="5">
    <location>
        <begin position="120"/>
        <end position="141"/>
    </location>
</feature>
<evidence type="ECO:0000256" key="5">
    <source>
        <dbReference type="HAMAP-Rule" id="MF_00902"/>
    </source>
</evidence>
<feature type="transmembrane region" description="Helical" evidence="5">
    <location>
        <begin position="195"/>
        <end position="214"/>
    </location>
</feature>
<feature type="transmembrane region" description="Helical" evidence="5">
    <location>
        <begin position="79"/>
        <end position="99"/>
    </location>
</feature>
<evidence type="ECO:0000256" key="3">
    <source>
        <dbReference type="ARBA" id="ARBA00022989"/>
    </source>
</evidence>
<dbReference type="InterPro" id="IPR002033">
    <property type="entry name" value="TatC"/>
</dbReference>
<dbReference type="Proteomes" id="UP000472676">
    <property type="component" value="Unassembled WGS sequence"/>
</dbReference>
<dbReference type="AlphaFoldDB" id="A0A6M2BWP3"/>
<sequence>MSDEPQSGSEQPLMAHLLELRARLLRIVYGVLLIFIPLSFFAKQLYALLAKPMLRLLPAGSSMIATEVASPFFAPIKLAAVVAFMAAMPWVLWQIWAFVAPGLYKSEKRLVAPLMASSTVLFYGGVAFAYFLVLPMVFHFMVTVAPQGVAVMTDISKYLDFVLTIFIAFGFAFETPVALVLIVKTGFVTPKQLAANRQYVLVGAFVVGAIFTPPDVVSQIMLAVPVYLLFELGIIAARILVPGTDAVDEQRSEQA</sequence>
<proteinExistence type="inferred from homology"/>
<dbReference type="PRINTS" id="PR01840">
    <property type="entry name" value="TATCFAMILY"/>
</dbReference>
<accession>A0A6M2BWP3</accession>
<feature type="transmembrane region" description="Helical" evidence="5">
    <location>
        <begin position="24"/>
        <end position="42"/>
    </location>
</feature>